<keyword evidence="2" id="KW-0472">Membrane</keyword>
<dbReference type="Gene3D" id="3.10.350.10">
    <property type="entry name" value="LysM domain"/>
    <property type="match status" value="1"/>
</dbReference>
<protein>
    <recommendedName>
        <fullName evidence="3">LysM domain-containing protein</fullName>
    </recommendedName>
</protein>
<reference evidence="4 5" key="1">
    <citation type="journal article" date="2016" name="Nat. Commun.">
        <title>Thousands of microbial genomes shed light on interconnected biogeochemical processes in an aquifer system.</title>
        <authorList>
            <person name="Anantharaman K."/>
            <person name="Brown C.T."/>
            <person name="Hug L.A."/>
            <person name="Sharon I."/>
            <person name="Castelle C.J."/>
            <person name="Probst A.J."/>
            <person name="Thomas B.C."/>
            <person name="Singh A."/>
            <person name="Wilkins M.J."/>
            <person name="Karaoz U."/>
            <person name="Brodie E.L."/>
            <person name="Williams K.H."/>
            <person name="Hubbard S.S."/>
            <person name="Banfield J.F."/>
        </authorList>
    </citation>
    <scope>NUCLEOTIDE SEQUENCE [LARGE SCALE GENOMIC DNA]</scope>
</reference>
<evidence type="ECO:0000256" key="1">
    <source>
        <dbReference type="SAM" id="MobiDB-lite"/>
    </source>
</evidence>
<keyword evidence="2" id="KW-1133">Transmembrane helix</keyword>
<feature type="compositionally biased region" description="Basic and acidic residues" evidence="1">
    <location>
        <begin position="154"/>
        <end position="172"/>
    </location>
</feature>
<feature type="compositionally biased region" description="Basic and acidic residues" evidence="1">
    <location>
        <begin position="452"/>
        <end position="465"/>
    </location>
</feature>
<evidence type="ECO:0000256" key="2">
    <source>
        <dbReference type="SAM" id="Phobius"/>
    </source>
</evidence>
<accession>A0A1G2B1Q3</accession>
<dbReference type="Pfam" id="PF01476">
    <property type="entry name" value="LysM"/>
    <property type="match status" value="1"/>
</dbReference>
<evidence type="ECO:0000259" key="3">
    <source>
        <dbReference type="PROSITE" id="PS51782"/>
    </source>
</evidence>
<dbReference type="STRING" id="1798543.A2898_02430"/>
<feature type="domain" description="LysM" evidence="3">
    <location>
        <begin position="400"/>
        <end position="444"/>
    </location>
</feature>
<dbReference type="AlphaFoldDB" id="A0A1G2B1Q3"/>
<dbReference type="EMBL" id="MHKE01000015">
    <property type="protein sequence ID" value="OGY83112.1"/>
    <property type="molecule type" value="Genomic_DNA"/>
</dbReference>
<dbReference type="PROSITE" id="PS00018">
    <property type="entry name" value="EF_HAND_1"/>
    <property type="match status" value="1"/>
</dbReference>
<evidence type="ECO:0000313" key="5">
    <source>
        <dbReference type="Proteomes" id="UP000179164"/>
    </source>
</evidence>
<dbReference type="SUPFAM" id="SSF54106">
    <property type="entry name" value="LysM domain"/>
    <property type="match status" value="1"/>
</dbReference>
<organism evidence="4 5">
    <name type="scientific">Candidatus Kerfeldbacteria bacterium RIFCSPLOWO2_01_FULL_48_11</name>
    <dbReference type="NCBI Taxonomy" id="1798543"/>
    <lineage>
        <taxon>Bacteria</taxon>
        <taxon>Candidatus Kerfeldiibacteriota</taxon>
    </lineage>
</organism>
<evidence type="ECO:0000313" key="4">
    <source>
        <dbReference type="EMBL" id="OGY83112.1"/>
    </source>
</evidence>
<dbReference type="CDD" id="cd00118">
    <property type="entry name" value="LysM"/>
    <property type="match status" value="1"/>
</dbReference>
<keyword evidence="2" id="KW-0812">Transmembrane</keyword>
<feature type="transmembrane region" description="Helical" evidence="2">
    <location>
        <begin position="365"/>
        <end position="387"/>
    </location>
</feature>
<dbReference type="Proteomes" id="UP000179164">
    <property type="component" value="Unassembled WGS sequence"/>
</dbReference>
<dbReference type="SMART" id="SM00257">
    <property type="entry name" value="LysM"/>
    <property type="match status" value="1"/>
</dbReference>
<feature type="region of interest" description="Disordered" evidence="1">
    <location>
        <begin position="438"/>
        <end position="465"/>
    </location>
</feature>
<dbReference type="InterPro" id="IPR018392">
    <property type="entry name" value="LysM"/>
</dbReference>
<feature type="region of interest" description="Disordered" evidence="1">
    <location>
        <begin position="152"/>
        <end position="178"/>
    </location>
</feature>
<dbReference type="InterPro" id="IPR018247">
    <property type="entry name" value="EF_Hand_1_Ca_BS"/>
</dbReference>
<sequence>MTMIHKAKTIFFIATVIAVGTAFPFAGRAIEYGGIGGRPAYPRPDNPRTQDIFVYTLEPGSSQSDGIIVINNTAEPKTVMLYSADSTPSTDGGFACKQYLESMQKTSEDKRGVGSWITFLLVPEENTLIDGQASEGTDSDADGLMDVSELELGTDPKDADTDGDGSPDKTEIDQGDDPLQPVVLTLEKESNVIVPFNIAVSPSVDIGEQNGCILVQERPEASDENAEGISIATRTGLRVSVTVPGDIIRQLEIASLTITPQKDGSAILHPSVRNVGTASIDAEVKVITRSLFGAMVAEHGGQYPILRDATSEWNFELAPQFWGGWYTSHLTAAYDRDPSLEPGERGVDHVVLSGPTVKYFLLPSLYALVIYAAVLLALAGLTVLLVIHHKRKLWIKSTWQSYVVKHGDTVAHLAESHHVSWRLIVRVNKLNPPYTLPAGQTIKLPPPAKTNIDGKRPKDPSIQKK</sequence>
<comment type="caution">
    <text evidence="4">The sequence shown here is derived from an EMBL/GenBank/DDBJ whole genome shotgun (WGS) entry which is preliminary data.</text>
</comment>
<dbReference type="PROSITE" id="PS51782">
    <property type="entry name" value="LYSM"/>
    <property type="match status" value="1"/>
</dbReference>
<name>A0A1G2B1Q3_9BACT</name>
<gene>
    <name evidence="4" type="ORF">A2898_02430</name>
</gene>
<dbReference type="InterPro" id="IPR036779">
    <property type="entry name" value="LysM_dom_sf"/>
</dbReference>
<proteinExistence type="predicted"/>